<dbReference type="Proteomes" id="UP000004367">
    <property type="component" value="Unassembled WGS sequence"/>
</dbReference>
<keyword evidence="2" id="KW-1185">Reference proteome</keyword>
<name>H5UQF2_9MICO</name>
<sequence>MEQVRRSIPDAPASPPGTCRLVVSDDRGHLVVCLHEDAPGGPSRVVLYETVV</sequence>
<proteinExistence type="predicted"/>
<organism evidence="1 2">
    <name type="scientific">Mobilicoccus pelagius NBRC 104925</name>
    <dbReference type="NCBI Taxonomy" id="1089455"/>
    <lineage>
        <taxon>Bacteria</taxon>
        <taxon>Bacillati</taxon>
        <taxon>Actinomycetota</taxon>
        <taxon>Actinomycetes</taxon>
        <taxon>Micrococcales</taxon>
        <taxon>Dermatophilaceae</taxon>
        <taxon>Mobilicoccus</taxon>
    </lineage>
</organism>
<dbReference type="AlphaFoldDB" id="H5UQF2"/>
<accession>H5UQF2</accession>
<protein>
    <submittedName>
        <fullName evidence="1">Uncharacterized protein</fullName>
    </submittedName>
</protein>
<comment type="caution">
    <text evidence="1">The sequence shown here is derived from an EMBL/GenBank/DDBJ whole genome shotgun (WGS) entry which is preliminary data.</text>
</comment>
<evidence type="ECO:0000313" key="2">
    <source>
        <dbReference type="Proteomes" id="UP000004367"/>
    </source>
</evidence>
<reference evidence="1 2" key="1">
    <citation type="submission" date="2012-02" db="EMBL/GenBank/DDBJ databases">
        <title>Whole genome shotgun sequence of Mobilicoccus pelagius NBRC 104925.</title>
        <authorList>
            <person name="Yoshida Y."/>
            <person name="Hosoyama A."/>
            <person name="Tsuchikane K."/>
            <person name="Katsumata H."/>
            <person name="Yamazaki S."/>
            <person name="Fujita N."/>
        </authorList>
    </citation>
    <scope>NUCLEOTIDE SEQUENCE [LARGE SCALE GENOMIC DNA]</scope>
    <source>
        <strain evidence="1 2">NBRC 104925</strain>
    </source>
</reference>
<gene>
    <name evidence="1" type="ORF">MOPEL_032_00020</name>
</gene>
<dbReference type="RefSeq" id="WP_009481858.1">
    <property type="nucleotide sequence ID" value="NZ_BAFE01000030.1"/>
</dbReference>
<evidence type="ECO:0000313" key="1">
    <source>
        <dbReference type="EMBL" id="GAB47960.1"/>
    </source>
</evidence>
<dbReference type="EMBL" id="BAFE01000030">
    <property type="protein sequence ID" value="GAB47960.1"/>
    <property type="molecule type" value="Genomic_DNA"/>
</dbReference>